<name>A0A6C0I5J9_9ZZZZ</name>
<evidence type="ECO:0000313" key="2">
    <source>
        <dbReference type="EMBL" id="QHT88281.1"/>
    </source>
</evidence>
<dbReference type="GO" id="GO:0005794">
    <property type="term" value="C:Golgi apparatus"/>
    <property type="evidence" value="ECO:0007669"/>
    <property type="project" value="TreeGrafter"/>
</dbReference>
<accession>A0A6C0I5J9</accession>
<reference evidence="2" key="1">
    <citation type="journal article" date="2020" name="Nature">
        <title>Giant virus diversity and host interactions through global metagenomics.</title>
        <authorList>
            <person name="Schulz F."/>
            <person name="Roux S."/>
            <person name="Paez-Espino D."/>
            <person name="Jungbluth S."/>
            <person name="Walsh D.A."/>
            <person name="Denef V.J."/>
            <person name="McMahon K.D."/>
            <person name="Konstantinidis K.T."/>
            <person name="Eloe-Fadrosh E.A."/>
            <person name="Kyrpides N.C."/>
            <person name="Woyke T."/>
        </authorList>
    </citation>
    <scope>NUCLEOTIDE SEQUENCE</scope>
    <source>
        <strain evidence="2">GVMAG-M-3300023184-50</strain>
    </source>
</reference>
<dbReference type="GO" id="GO:0035269">
    <property type="term" value="P:protein O-linked glycosylation via mannose"/>
    <property type="evidence" value="ECO:0007669"/>
    <property type="project" value="InterPro"/>
</dbReference>
<proteinExistence type="predicted"/>
<protein>
    <recommendedName>
        <fullName evidence="1">RXYLT1 C-terminal domain-containing protein</fullName>
    </recommendedName>
</protein>
<dbReference type="AlphaFoldDB" id="A0A6C0I5J9"/>
<sequence>MNWIEEDIITTDKYLALEGPDIAYIKTDVVKLNHPIVWRGTSHTLRPAKTWITGHGDYGITSEVYNRYKSECERWFTINKECKAPNLFAVPLGITNDCDDSPIHKIYGNTLIMWEAVQEPRVIKNTVYMNFSIHTYPVLRKHVYTLFHKQPWVTVERSENTVEARKNFLQEIRSHKFVLCPRGNGVDTHRLWETLYMGSIPIVERHIALEEFQDLPICWISKWEEVTPSFLEAEYERITAKNWNLEKLKIGYWKDKIILLV</sequence>
<evidence type="ECO:0000259" key="1">
    <source>
        <dbReference type="Pfam" id="PF24785"/>
    </source>
</evidence>
<dbReference type="InterPro" id="IPR057538">
    <property type="entry name" value="RXYLT1_C"/>
</dbReference>
<dbReference type="PANTHER" id="PTHR15576:SF1">
    <property type="entry name" value="RIBITOL-5-PHOSPHATE XYLOSYLTRANSFERASE 1"/>
    <property type="match status" value="1"/>
</dbReference>
<dbReference type="Pfam" id="PF24785">
    <property type="entry name" value="RXYLT1_C"/>
    <property type="match status" value="1"/>
</dbReference>
<dbReference type="InterPro" id="IPR055286">
    <property type="entry name" value="RXYLT1-like"/>
</dbReference>
<dbReference type="EMBL" id="MN740114">
    <property type="protein sequence ID" value="QHT88281.1"/>
    <property type="molecule type" value="Genomic_DNA"/>
</dbReference>
<dbReference type="PANTHER" id="PTHR15576">
    <property type="entry name" value="RIBITOL-5-PHOSPHATE XYLOSYLTRANSFERASE 1"/>
    <property type="match status" value="1"/>
</dbReference>
<feature type="domain" description="RXYLT1 C-terminal" evidence="1">
    <location>
        <begin position="156"/>
        <end position="209"/>
    </location>
</feature>
<dbReference type="GO" id="GO:0120053">
    <property type="term" value="F:ribitol beta-1,4-xylosyltransferase activity"/>
    <property type="evidence" value="ECO:0007669"/>
    <property type="project" value="InterPro"/>
</dbReference>
<organism evidence="2">
    <name type="scientific">viral metagenome</name>
    <dbReference type="NCBI Taxonomy" id="1070528"/>
    <lineage>
        <taxon>unclassified sequences</taxon>
        <taxon>metagenomes</taxon>
        <taxon>organismal metagenomes</taxon>
    </lineage>
</organism>